<protein>
    <submittedName>
        <fullName evidence="1">Uncharacterized protein</fullName>
    </submittedName>
</protein>
<sequence>VELDERDARVLAAMEGEAVVEGR</sequence>
<feature type="non-terminal residue" evidence="1">
    <location>
        <position position="1"/>
    </location>
</feature>
<evidence type="ECO:0000313" key="1">
    <source>
        <dbReference type="EMBL" id="KKK55322.1"/>
    </source>
</evidence>
<proteinExistence type="predicted"/>
<reference evidence="1" key="1">
    <citation type="journal article" date="2015" name="Nature">
        <title>Complex archaea that bridge the gap between prokaryotes and eukaryotes.</title>
        <authorList>
            <person name="Spang A."/>
            <person name="Saw J.H."/>
            <person name="Jorgensen S.L."/>
            <person name="Zaremba-Niedzwiedzka K."/>
            <person name="Martijn J."/>
            <person name="Lind A.E."/>
            <person name="van Eijk R."/>
            <person name="Schleper C."/>
            <person name="Guy L."/>
            <person name="Ettema T.J."/>
        </authorList>
    </citation>
    <scope>NUCLEOTIDE SEQUENCE</scope>
</reference>
<comment type="caution">
    <text evidence="1">The sequence shown here is derived from an EMBL/GenBank/DDBJ whole genome shotgun (WGS) entry which is preliminary data.</text>
</comment>
<accession>A0A0F8WEM8</accession>
<name>A0A0F8WEM8_9ZZZZ</name>
<gene>
    <name evidence="1" type="ORF">LCGC14_3075680</name>
</gene>
<dbReference type="AlphaFoldDB" id="A0A0F8WEM8"/>
<dbReference type="EMBL" id="LAZR01065548">
    <property type="protein sequence ID" value="KKK55322.1"/>
    <property type="molecule type" value="Genomic_DNA"/>
</dbReference>
<organism evidence="1">
    <name type="scientific">marine sediment metagenome</name>
    <dbReference type="NCBI Taxonomy" id="412755"/>
    <lineage>
        <taxon>unclassified sequences</taxon>
        <taxon>metagenomes</taxon>
        <taxon>ecological metagenomes</taxon>
    </lineage>
</organism>